<evidence type="ECO:0000313" key="2">
    <source>
        <dbReference type="EMBL" id="CAR65512.1"/>
    </source>
</evidence>
<sequence>MLNTALFTDLERDEHNEGNQNIVAAMRAIQKAIKAIMMWLTLVSFMLVVHVIFSGVYAGDVYIGNSNVS</sequence>
<feature type="transmembrane region" description="Helical" evidence="1">
    <location>
        <begin position="36"/>
        <end position="59"/>
    </location>
</feature>
<evidence type="ECO:0000256" key="1">
    <source>
        <dbReference type="SAM" id="Phobius"/>
    </source>
</evidence>
<dbReference type="HOGENOM" id="CLU_2775890_0_0_1"/>
<dbReference type="EMBL" id="CR382135">
    <property type="protein sequence ID" value="CAR65512.1"/>
    <property type="molecule type" value="Genomic_DNA"/>
</dbReference>
<keyword evidence="1" id="KW-1133">Transmembrane helix</keyword>
<reference evidence="2 3" key="1">
    <citation type="journal article" date="2004" name="Nature">
        <title>Genome evolution in yeasts.</title>
        <authorList>
            <consortium name="Genolevures"/>
            <person name="Dujon B."/>
            <person name="Sherman D."/>
            <person name="Fischer G."/>
            <person name="Durrens P."/>
            <person name="Casaregola S."/>
            <person name="Lafontaine I."/>
            <person name="de Montigny J."/>
            <person name="Marck C."/>
            <person name="Neuveglise C."/>
            <person name="Talla E."/>
            <person name="Goffard N."/>
            <person name="Frangeul L."/>
            <person name="Aigle M."/>
            <person name="Anthouard V."/>
            <person name="Babour A."/>
            <person name="Barbe V."/>
            <person name="Barnay S."/>
            <person name="Blanchin S."/>
            <person name="Beckerich J.M."/>
            <person name="Beyne E."/>
            <person name="Bleykasten C."/>
            <person name="Boisrame A."/>
            <person name="Boyer J."/>
            <person name="Cattolico L."/>
            <person name="Confanioleri F."/>
            <person name="de Daruvar A."/>
            <person name="Despons L."/>
            <person name="Fabre E."/>
            <person name="Fairhead C."/>
            <person name="Ferry-Dumazet H."/>
            <person name="Groppi A."/>
            <person name="Hantraye F."/>
            <person name="Hennequin C."/>
            <person name="Jauniaux N."/>
            <person name="Joyet P."/>
            <person name="Kachouri R."/>
            <person name="Kerrest A."/>
            <person name="Koszul R."/>
            <person name="Lemaire M."/>
            <person name="Lesur I."/>
            <person name="Ma L."/>
            <person name="Muller H."/>
            <person name="Nicaud J.M."/>
            <person name="Nikolski M."/>
            <person name="Oztas S."/>
            <person name="Ozier-Kalogeropoulos O."/>
            <person name="Pellenz S."/>
            <person name="Potier S."/>
            <person name="Richard G.F."/>
            <person name="Straub M.L."/>
            <person name="Suleau A."/>
            <person name="Swennene D."/>
            <person name="Tekaia F."/>
            <person name="Wesolowski-Louvel M."/>
            <person name="Westhof E."/>
            <person name="Wirth B."/>
            <person name="Zeniou-Meyer M."/>
            <person name="Zivanovic I."/>
            <person name="Bolotin-Fukuhara M."/>
            <person name="Thierry A."/>
            <person name="Bouchier C."/>
            <person name="Caudron B."/>
            <person name="Scarpelli C."/>
            <person name="Gaillardin C."/>
            <person name="Weissenbach J."/>
            <person name="Wincker P."/>
            <person name="Souciet J.L."/>
        </authorList>
    </citation>
    <scope>NUCLEOTIDE SEQUENCE [LARGE SCALE GENOMIC DNA]</scope>
    <source>
        <strain evidence="3">ATCC 36239 / CBS 767 / BCRC 21394 / JCM 1990 / NBRC 0083 / IGC 2968</strain>
    </source>
</reference>
<evidence type="ECO:0000313" key="3">
    <source>
        <dbReference type="Proteomes" id="UP000000599"/>
    </source>
</evidence>
<proteinExistence type="predicted"/>
<name>B5RT50_DEBHA</name>
<organism evidence="2 3">
    <name type="scientific">Debaryomyces hansenii (strain ATCC 36239 / CBS 767 / BCRC 21394 / JCM 1990 / NBRC 0083 / IGC 2968)</name>
    <name type="common">Yeast</name>
    <name type="synonym">Torulaspora hansenii</name>
    <dbReference type="NCBI Taxonomy" id="284592"/>
    <lineage>
        <taxon>Eukaryota</taxon>
        <taxon>Fungi</taxon>
        <taxon>Dikarya</taxon>
        <taxon>Ascomycota</taxon>
        <taxon>Saccharomycotina</taxon>
        <taxon>Pichiomycetes</taxon>
        <taxon>Debaryomycetaceae</taxon>
        <taxon>Debaryomyces</taxon>
    </lineage>
</organism>
<dbReference type="KEGG" id="dha:DEHA2C00176g"/>
<dbReference type="GeneID" id="8998275"/>
<dbReference type="InParanoid" id="B5RT50"/>
<dbReference type="AlphaFoldDB" id="B5RT50"/>
<keyword evidence="1" id="KW-0812">Transmembrane</keyword>
<accession>B5RT50</accession>
<dbReference type="RefSeq" id="XP_002770144.1">
    <property type="nucleotide sequence ID" value="XM_002770098.1"/>
</dbReference>
<keyword evidence="1" id="KW-0472">Membrane</keyword>
<dbReference type="VEuPathDB" id="FungiDB:DEHA2C00176g"/>
<keyword evidence="3" id="KW-1185">Reference proteome</keyword>
<dbReference type="Proteomes" id="UP000000599">
    <property type="component" value="Chromosome C"/>
</dbReference>
<protein>
    <submittedName>
        <fullName evidence="2">DEHA2C00176p</fullName>
    </submittedName>
</protein>
<gene>
    <name evidence="2" type="ordered locus">DEHA2C00176g</name>
</gene>